<evidence type="ECO:0000313" key="2">
    <source>
        <dbReference type="EMBL" id="KIQ64837.1"/>
    </source>
</evidence>
<gene>
    <name evidence="2" type="ORF">TR51_11960</name>
</gene>
<comment type="caution">
    <text evidence="2">The sequence shown here is derived from an EMBL/GenBank/DDBJ whole genome shotgun (WGS) entry which is preliminary data.</text>
</comment>
<feature type="region of interest" description="Disordered" evidence="1">
    <location>
        <begin position="1"/>
        <end position="20"/>
    </location>
</feature>
<dbReference type="AlphaFoldDB" id="A0A0D0PWX0"/>
<dbReference type="STRING" id="2064.TR51_11960"/>
<organism evidence="2 3">
    <name type="scientific">Kitasatospora griseola</name>
    <name type="common">Streptomyces griseolosporeus</name>
    <dbReference type="NCBI Taxonomy" id="2064"/>
    <lineage>
        <taxon>Bacteria</taxon>
        <taxon>Bacillati</taxon>
        <taxon>Actinomycetota</taxon>
        <taxon>Actinomycetes</taxon>
        <taxon>Kitasatosporales</taxon>
        <taxon>Streptomycetaceae</taxon>
        <taxon>Kitasatospora</taxon>
    </lineage>
</organism>
<name>A0A0D0PWX0_KITGR</name>
<sequence length="100" mass="10671">MVGRARRASKVERSAFGAMKERMRPSTAEFAAAGQSTSSNLVRRQLRPEATGSAPSGVIATGWAVPSSNSAQIRGIPPLAARRCRDRGRPISRPGPTDRL</sequence>
<reference evidence="2 3" key="1">
    <citation type="submission" date="2015-02" db="EMBL/GenBank/DDBJ databases">
        <title>Draft genome sequence of Kitasatospora griseola MF730-N6, a bafilomycin, terpentecin and satosporin producer.</title>
        <authorList>
            <person name="Arens J.C."/>
            <person name="Haltli B."/>
            <person name="Kerr R.G."/>
        </authorList>
    </citation>
    <scope>NUCLEOTIDE SEQUENCE [LARGE SCALE GENOMIC DNA]</scope>
    <source>
        <strain evidence="2 3">MF730-N6</strain>
    </source>
</reference>
<proteinExistence type="predicted"/>
<dbReference type="Proteomes" id="UP000032066">
    <property type="component" value="Unassembled WGS sequence"/>
</dbReference>
<dbReference type="PATRIC" id="fig|2064.6.peg.2568"/>
<protein>
    <submittedName>
        <fullName evidence="2">Uncharacterized protein</fullName>
    </submittedName>
</protein>
<keyword evidence="3" id="KW-1185">Reference proteome</keyword>
<accession>A0A0D0PWX0</accession>
<evidence type="ECO:0000313" key="3">
    <source>
        <dbReference type="Proteomes" id="UP000032066"/>
    </source>
</evidence>
<evidence type="ECO:0000256" key="1">
    <source>
        <dbReference type="SAM" id="MobiDB-lite"/>
    </source>
</evidence>
<feature type="compositionally biased region" description="Basic and acidic residues" evidence="1">
    <location>
        <begin position="9"/>
        <end position="20"/>
    </location>
</feature>
<dbReference type="EMBL" id="JXZB01000002">
    <property type="protein sequence ID" value="KIQ64837.1"/>
    <property type="molecule type" value="Genomic_DNA"/>
</dbReference>